<evidence type="ECO:0000313" key="2">
    <source>
        <dbReference type="Proteomes" id="UP000239549"/>
    </source>
</evidence>
<dbReference type="AlphaFoldDB" id="A0A2L2X6Z8"/>
<sequence length="91" mass="10300">MKIVDDVSAQPDALRNFLSFIKKAGCEIKEEELSVIERIKVNGSPPKDKDMYLLLWLLLKKISNKGVPEKFKVEISKADGEIIGKFTVHLD</sequence>
<organism evidence="1 2">
    <name type="scientific">Desulfocucumis palustris</name>
    <dbReference type="NCBI Taxonomy" id="1898651"/>
    <lineage>
        <taxon>Bacteria</taxon>
        <taxon>Bacillati</taxon>
        <taxon>Bacillota</taxon>
        <taxon>Clostridia</taxon>
        <taxon>Eubacteriales</taxon>
        <taxon>Desulfocucumaceae</taxon>
        <taxon>Desulfocucumis</taxon>
    </lineage>
</organism>
<keyword evidence="2" id="KW-1185">Reference proteome</keyword>
<proteinExistence type="predicted"/>
<evidence type="ECO:0000313" key="1">
    <source>
        <dbReference type="EMBL" id="GBF31828.1"/>
    </source>
</evidence>
<dbReference type="EMBL" id="BFAV01000002">
    <property type="protein sequence ID" value="GBF31828.1"/>
    <property type="molecule type" value="Genomic_DNA"/>
</dbReference>
<comment type="caution">
    <text evidence="1">The sequence shown here is derived from an EMBL/GenBank/DDBJ whole genome shotgun (WGS) entry which is preliminary data.</text>
</comment>
<reference evidence="2" key="1">
    <citation type="submission" date="2018-02" db="EMBL/GenBank/DDBJ databases">
        <title>Genome sequence of Desulfocucumis palustris strain NAW-5.</title>
        <authorList>
            <person name="Watanabe M."/>
            <person name="Kojima H."/>
            <person name="Fukui M."/>
        </authorList>
    </citation>
    <scope>NUCLEOTIDE SEQUENCE [LARGE SCALE GENOMIC DNA]</scope>
    <source>
        <strain evidence="2">NAW-5</strain>
    </source>
</reference>
<gene>
    <name evidence="1" type="ORF">DCCM_0012</name>
</gene>
<dbReference type="Proteomes" id="UP000239549">
    <property type="component" value="Unassembled WGS sequence"/>
</dbReference>
<protein>
    <submittedName>
        <fullName evidence="1">Uncharacterized protein</fullName>
    </submittedName>
</protein>
<name>A0A2L2X6Z8_9FIRM</name>
<accession>A0A2L2X6Z8</accession>